<accession>A0ABP6QW81</accession>
<dbReference type="InterPro" id="IPR043857">
    <property type="entry name" value="DUF5819"/>
</dbReference>
<feature type="transmembrane region" description="Helical" evidence="2">
    <location>
        <begin position="153"/>
        <end position="175"/>
    </location>
</feature>
<dbReference type="EMBL" id="BAAAUW010000008">
    <property type="protein sequence ID" value="GAA3258747.1"/>
    <property type="molecule type" value="Genomic_DNA"/>
</dbReference>
<feature type="compositionally biased region" description="Basic and acidic residues" evidence="1">
    <location>
        <begin position="117"/>
        <end position="135"/>
    </location>
</feature>
<keyword evidence="2" id="KW-1133">Transmembrane helix</keyword>
<organism evidence="3 4">
    <name type="scientific">Streptomyces labedae</name>
    <dbReference type="NCBI Taxonomy" id="285569"/>
    <lineage>
        <taxon>Bacteria</taxon>
        <taxon>Bacillati</taxon>
        <taxon>Actinomycetota</taxon>
        <taxon>Actinomycetes</taxon>
        <taxon>Kitasatosporales</taxon>
        <taxon>Streptomycetaceae</taxon>
        <taxon>Streptomyces</taxon>
    </lineage>
</organism>
<gene>
    <name evidence="3" type="ORF">GCM10010469_23700</name>
</gene>
<protein>
    <submittedName>
        <fullName evidence="3">Uncharacterized protein</fullName>
    </submittedName>
</protein>
<feature type="compositionally biased region" description="Low complexity" evidence="1">
    <location>
        <begin position="105"/>
        <end position="114"/>
    </location>
</feature>
<feature type="compositionally biased region" description="Pro residues" evidence="1">
    <location>
        <begin position="91"/>
        <end position="104"/>
    </location>
</feature>
<dbReference type="Proteomes" id="UP001500728">
    <property type="component" value="Unassembled WGS sequence"/>
</dbReference>
<proteinExistence type="predicted"/>
<name>A0ABP6QW81_9ACTN</name>
<feature type="region of interest" description="Disordered" evidence="1">
    <location>
        <begin position="1"/>
        <end position="138"/>
    </location>
</feature>
<evidence type="ECO:0000313" key="3">
    <source>
        <dbReference type="EMBL" id="GAA3258747.1"/>
    </source>
</evidence>
<evidence type="ECO:0000256" key="2">
    <source>
        <dbReference type="SAM" id="Phobius"/>
    </source>
</evidence>
<evidence type="ECO:0000313" key="4">
    <source>
        <dbReference type="Proteomes" id="UP001500728"/>
    </source>
</evidence>
<feature type="compositionally biased region" description="Gly residues" evidence="1">
    <location>
        <begin position="59"/>
        <end position="72"/>
    </location>
</feature>
<comment type="caution">
    <text evidence="3">The sequence shown here is derived from an EMBL/GenBank/DDBJ whole genome shotgun (WGS) entry which is preliminary data.</text>
</comment>
<dbReference type="Pfam" id="PF19136">
    <property type="entry name" value="DUF5819"/>
    <property type="match status" value="1"/>
</dbReference>
<evidence type="ECO:0000256" key="1">
    <source>
        <dbReference type="SAM" id="MobiDB-lite"/>
    </source>
</evidence>
<keyword evidence="2" id="KW-0472">Membrane</keyword>
<feature type="compositionally biased region" description="Basic and acidic residues" evidence="1">
    <location>
        <begin position="73"/>
        <end position="88"/>
    </location>
</feature>
<reference evidence="4" key="1">
    <citation type="journal article" date="2019" name="Int. J. Syst. Evol. Microbiol.">
        <title>The Global Catalogue of Microorganisms (GCM) 10K type strain sequencing project: providing services to taxonomists for standard genome sequencing and annotation.</title>
        <authorList>
            <consortium name="The Broad Institute Genomics Platform"/>
            <consortium name="The Broad Institute Genome Sequencing Center for Infectious Disease"/>
            <person name="Wu L."/>
            <person name="Ma J."/>
        </authorList>
    </citation>
    <scope>NUCLEOTIDE SEQUENCE [LARGE SCALE GENOMIC DNA]</scope>
    <source>
        <strain evidence="4">JCM 9381</strain>
    </source>
</reference>
<keyword evidence="2" id="KW-0812">Transmembrane</keyword>
<sequence>MDNLPVPTDDGRGAAVGRPDVATATGRSADGTVPGRPGLSTVPCDTAERPWPRTAKASGPGGRGKGPGLGDRGGMDAQDKGSDARHGPAEPGVPGPRAPLPGPAAPADEPSAAEPPSPDREETAAAEAPPRDPADGPRTGVAALSLRYQIGAALALAVVAVAVCVHLGMTFLHVAPPNTVSKKHSGTISDWIYPEFEQNWKLFAPNPLQQNVSVQVRAEIRTPDGGSRTTGWYDLSAQDGRAIDGNPAPSHTQQNELRRAWDFYVSTHDDDNRPVGLRGALSESYLRRIMVMRLDRADAAGRDGEVARVQVRSRTTQVPPPSWSGEKVSDKAVHRVLPWWLLPEDETRGGIG</sequence>
<keyword evidence="4" id="KW-1185">Reference proteome</keyword>